<organism evidence="1 2">
    <name type="scientific">Heterobasidion irregulare (strain TC 32-1)</name>
    <dbReference type="NCBI Taxonomy" id="747525"/>
    <lineage>
        <taxon>Eukaryota</taxon>
        <taxon>Fungi</taxon>
        <taxon>Dikarya</taxon>
        <taxon>Basidiomycota</taxon>
        <taxon>Agaricomycotina</taxon>
        <taxon>Agaricomycetes</taxon>
        <taxon>Russulales</taxon>
        <taxon>Bondarzewiaceae</taxon>
        <taxon>Heterobasidion</taxon>
        <taxon>Heterobasidion annosum species complex</taxon>
    </lineage>
</organism>
<keyword evidence="2" id="KW-1185">Reference proteome</keyword>
<dbReference type="AlphaFoldDB" id="W4KN77"/>
<feature type="non-terminal residue" evidence="1">
    <location>
        <position position="1"/>
    </location>
</feature>
<dbReference type="GeneID" id="20669365"/>
<accession>W4KN77</accession>
<dbReference type="OrthoDB" id="3344688at2759"/>
<proteinExistence type="predicted"/>
<evidence type="ECO:0000313" key="1">
    <source>
        <dbReference type="EMBL" id="ETW86511.1"/>
    </source>
</evidence>
<dbReference type="HOGENOM" id="CLU_001650_16_0_1"/>
<protein>
    <submittedName>
        <fullName evidence="1">Uncharacterized protein</fullName>
    </submittedName>
</protein>
<gene>
    <name evidence="1" type="ORF">HETIRDRAFT_306002</name>
</gene>
<name>W4KN77_HETIT</name>
<dbReference type="EMBL" id="KI925454">
    <property type="protein sequence ID" value="ETW86511.1"/>
    <property type="molecule type" value="Genomic_DNA"/>
</dbReference>
<sequence>YHAHTKHIGIQDHFLQEKVVSGDLRLEYMPMGDQVADVLTKGLTMEKHELFSKGMGL</sequence>
<dbReference type="InParanoid" id="W4KN77"/>
<dbReference type="RefSeq" id="XP_009540525.1">
    <property type="nucleotide sequence ID" value="XM_009542230.1"/>
</dbReference>
<dbReference type="Proteomes" id="UP000030671">
    <property type="component" value="Unassembled WGS sequence"/>
</dbReference>
<reference evidence="1 2" key="1">
    <citation type="journal article" date="2012" name="New Phytol.">
        <title>Insight into trade-off between wood decay and parasitism from the genome of a fungal forest pathogen.</title>
        <authorList>
            <person name="Olson A."/>
            <person name="Aerts A."/>
            <person name="Asiegbu F."/>
            <person name="Belbahri L."/>
            <person name="Bouzid O."/>
            <person name="Broberg A."/>
            <person name="Canback B."/>
            <person name="Coutinho P.M."/>
            <person name="Cullen D."/>
            <person name="Dalman K."/>
            <person name="Deflorio G."/>
            <person name="van Diepen L.T."/>
            <person name="Dunand C."/>
            <person name="Duplessis S."/>
            <person name="Durling M."/>
            <person name="Gonthier P."/>
            <person name="Grimwood J."/>
            <person name="Fossdal C.G."/>
            <person name="Hansson D."/>
            <person name="Henrissat B."/>
            <person name="Hietala A."/>
            <person name="Himmelstrand K."/>
            <person name="Hoffmeister D."/>
            <person name="Hogberg N."/>
            <person name="James T.Y."/>
            <person name="Karlsson M."/>
            <person name="Kohler A."/>
            <person name="Kues U."/>
            <person name="Lee Y.H."/>
            <person name="Lin Y.C."/>
            <person name="Lind M."/>
            <person name="Lindquist E."/>
            <person name="Lombard V."/>
            <person name="Lucas S."/>
            <person name="Lunden K."/>
            <person name="Morin E."/>
            <person name="Murat C."/>
            <person name="Park J."/>
            <person name="Raffaello T."/>
            <person name="Rouze P."/>
            <person name="Salamov A."/>
            <person name="Schmutz J."/>
            <person name="Solheim H."/>
            <person name="Stahlberg J."/>
            <person name="Velez H."/>
            <person name="de Vries R.P."/>
            <person name="Wiebenga A."/>
            <person name="Woodward S."/>
            <person name="Yakovlev I."/>
            <person name="Garbelotto M."/>
            <person name="Martin F."/>
            <person name="Grigoriev I.V."/>
            <person name="Stenlid J."/>
        </authorList>
    </citation>
    <scope>NUCLEOTIDE SEQUENCE [LARGE SCALE GENOMIC DNA]</scope>
    <source>
        <strain evidence="1 2">TC 32-1</strain>
    </source>
</reference>
<dbReference type="KEGG" id="hir:HETIRDRAFT_306002"/>
<evidence type="ECO:0000313" key="2">
    <source>
        <dbReference type="Proteomes" id="UP000030671"/>
    </source>
</evidence>